<dbReference type="SUPFAM" id="SSF56322">
    <property type="entry name" value="ADC synthase"/>
    <property type="match status" value="1"/>
</dbReference>
<feature type="domain" description="Chorismate-utilising enzyme C-terminal" evidence="2">
    <location>
        <begin position="69"/>
        <end position="111"/>
    </location>
</feature>
<feature type="region of interest" description="Disordered" evidence="1">
    <location>
        <begin position="1"/>
        <end position="71"/>
    </location>
</feature>
<organism evidence="3 4">
    <name type="scientific">Streptomyces caniscabiei</name>
    <dbReference type="NCBI Taxonomy" id="2746961"/>
    <lineage>
        <taxon>Bacteria</taxon>
        <taxon>Bacillati</taxon>
        <taxon>Actinomycetota</taxon>
        <taxon>Actinomycetes</taxon>
        <taxon>Kitasatosporales</taxon>
        <taxon>Streptomycetaceae</taxon>
        <taxon>Streptomyces</taxon>
    </lineage>
</organism>
<comment type="caution">
    <text evidence="3">The sequence shown here is derived from an EMBL/GenBank/DDBJ whole genome shotgun (WGS) entry which is preliminary data.</text>
</comment>
<dbReference type="Pfam" id="PF00425">
    <property type="entry name" value="Chorismate_bind"/>
    <property type="match status" value="1"/>
</dbReference>
<dbReference type="InterPro" id="IPR005801">
    <property type="entry name" value="ADC_synthase"/>
</dbReference>
<evidence type="ECO:0000313" key="4">
    <source>
        <dbReference type="Proteomes" id="UP000661025"/>
    </source>
</evidence>
<evidence type="ECO:0000259" key="2">
    <source>
        <dbReference type="Pfam" id="PF00425"/>
    </source>
</evidence>
<gene>
    <name evidence="3" type="ORF">IHE70_25055</name>
</gene>
<evidence type="ECO:0000256" key="1">
    <source>
        <dbReference type="SAM" id="MobiDB-lite"/>
    </source>
</evidence>
<dbReference type="InterPro" id="IPR015890">
    <property type="entry name" value="Chorismate_C"/>
</dbReference>
<evidence type="ECO:0000313" key="3">
    <source>
        <dbReference type="EMBL" id="MBD9726425.1"/>
    </source>
</evidence>
<reference evidence="3" key="1">
    <citation type="submission" date="2020-09" db="EMBL/GenBank/DDBJ databases">
        <title>Streptomyces canutascabiei sp. nov., which causes potato common scab and is distributed across the world.</title>
        <authorList>
            <person name="Nguyen H.P."/>
            <person name="Weisberg A.J."/>
            <person name="Chang J.H."/>
            <person name="Clarke C.R."/>
        </authorList>
    </citation>
    <scope>NUCLEOTIDE SEQUENCE</scope>
    <source>
        <strain evidence="3">ID-01-6.2a</strain>
    </source>
</reference>
<proteinExistence type="predicted"/>
<protein>
    <submittedName>
        <fullName evidence="3">Chorismate-binding protein</fullName>
    </submittedName>
</protein>
<dbReference type="AlphaFoldDB" id="A0A927L5H7"/>
<sequence>MSAPPRIHASDTHGEPLMNPRKKRHPQDPAGPPLSPVVRRRRRPGAVRSVGPDRLARRRLRPAPRPPRRQAELNIVIRTAVLTDESPHAGAGGAIALGSELVEEYEEMLLKAATSPQALAVTSGQDAAPATERAVRARAAEGGLR</sequence>
<dbReference type="Proteomes" id="UP000661025">
    <property type="component" value="Unassembled WGS sequence"/>
</dbReference>
<name>A0A927L5H7_9ACTN</name>
<accession>A0A927L5H7</accession>
<dbReference type="Gene3D" id="3.60.120.10">
    <property type="entry name" value="Anthranilate synthase"/>
    <property type="match status" value="1"/>
</dbReference>
<dbReference type="EMBL" id="JACYXT010000011">
    <property type="protein sequence ID" value="MBD9726425.1"/>
    <property type="molecule type" value="Genomic_DNA"/>
</dbReference>
<feature type="compositionally biased region" description="Basic residues" evidence="1">
    <location>
        <begin position="56"/>
        <end position="68"/>
    </location>
</feature>